<evidence type="ECO:0000256" key="1">
    <source>
        <dbReference type="ARBA" id="ARBA00022529"/>
    </source>
</evidence>
<keyword evidence="5" id="KW-0732">Signal</keyword>
<evidence type="ECO:0000313" key="7">
    <source>
        <dbReference type="EMBL" id="PWG78211.1"/>
    </source>
</evidence>
<dbReference type="GO" id="GO:0031640">
    <property type="term" value="P:killing of cells of another organism"/>
    <property type="evidence" value="ECO:0007669"/>
    <property type="project" value="UniProtKB-KW"/>
</dbReference>
<dbReference type="AlphaFoldDB" id="A0A2U2P9Z8"/>
<dbReference type="PANTHER" id="PTHR33308">
    <property type="entry name" value="PEPTIDOGLYCAN HYDROLASE FLGJ"/>
    <property type="match status" value="1"/>
</dbReference>
<sequence>MRKYILLIFCAAFLASCSSRRHAGGMKPGKRPDKVITGEKIEKVYSTNGYIERFKGIAVEEMNKNGIPASITLAQGMLESANGNSSLAREANNHFGIKCHAGWQGKTVAMDDDAPGECFRFYNSAEESYRDHSEFLKRQRYAFLFQLDRNDYKGWAQGLKKAGYATNPRYPELLIGLIERYGLDRFDRGETILAKAEREEKVQQQIEIKEKQPEAVKQAEPAKAPLAMKIYEVLAGDTLYSISRKFGLTVDEIKILNSLQGGDIKPGQLLLVSK</sequence>
<dbReference type="InterPro" id="IPR018392">
    <property type="entry name" value="LysM"/>
</dbReference>
<gene>
    <name evidence="7" type="ORF">DDR33_23390</name>
</gene>
<evidence type="ECO:0000313" key="8">
    <source>
        <dbReference type="Proteomes" id="UP000245647"/>
    </source>
</evidence>
<dbReference type="PROSITE" id="PS51782">
    <property type="entry name" value="LYSM"/>
    <property type="match status" value="1"/>
</dbReference>
<name>A0A2U2P9Z8_9SPHI</name>
<feature type="chain" id="PRO_5015397175" description="Peptidoglycan hydrolase" evidence="5">
    <location>
        <begin position="24"/>
        <end position="274"/>
    </location>
</feature>
<dbReference type="GO" id="GO:0004040">
    <property type="term" value="F:amidase activity"/>
    <property type="evidence" value="ECO:0007669"/>
    <property type="project" value="InterPro"/>
</dbReference>
<dbReference type="Pfam" id="PF01476">
    <property type="entry name" value="LysM"/>
    <property type="match status" value="1"/>
</dbReference>
<reference evidence="7 8" key="1">
    <citation type="submission" date="2018-04" db="EMBL/GenBank/DDBJ databases">
        <title>Pedobacter chongqingensis sp. nov., isolated from a rottenly hemp rope.</title>
        <authorList>
            <person name="Cai Y."/>
        </authorList>
    </citation>
    <scope>NUCLEOTIDE SEQUENCE [LARGE SCALE GENOMIC DNA]</scope>
    <source>
        <strain evidence="7 8">FJ4-8</strain>
    </source>
</reference>
<dbReference type="CDD" id="cd00118">
    <property type="entry name" value="LysM"/>
    <property type="match status" value="1"/>
</dbReference>
<dbReference type="RefSeq" id="WP_109418231.1">
    <property type="nucleotide sequence ID" value="NZ_QEAS01000030.1"/>
</dbReference>
<dbReference type="InterPro" id="IPR002901">
    <property type="entry name" value="MGlyc_endo_b_GlcNAc-like_dom"/>
</dbReference>
<comment type="caution">
    <text evidence="7">The sequence shown here is derived from an EMBL/GenBank/DDBJ whole genome shotgun (WGS) entry which is preliminary data.</text>
</comment>
<dbReference type="PANTHER" id="PTHR33308:SF9">
    <property type="entry name" value="PEPTIDOGLYCAN HYDROLASE FLGJ"/>
    <property type="match status" value="1"/>
</dbReference>
<dbReference type="SUPFAM" id="SSF54106">
    <property type="entry name" value="LysM domain"/>
    <property type="match status" value="1"/>
</dbReference>
<dbReference type="PROSITE" id="PS51257">
    <property type="entry name" value="PROKAR_LIPOPROTEIN"/>
    <property type="match status" value="1"/>
</dbReference>
<protein>
    <recommendedName>
        <fullName evidence="4">Peptidoglycan hydrolase</fullName>
    </recommendedName>
</protein>
<accession>A0A2U2P9Z8</accession>
<proteinExistence type="predicted"/>
<dbReference type="Pfam" id="PF01832">
    <property type="entry name" value="Glucosaminidase"/>
    <property type="match status" value="1"/>
</dbReference>
<evidence type="ECO:0000256" key="3">
    <source>
        <dbReference type="ARBA" id="ARBA00022801"/>
    </source>
</evidence>
<keyword evidence="3" id="KW-0378">Hydrolase</keyword>
<evidence type="ECO:0000256" key="2">
    <source>
        <dbReference type="ARBA" id="ARBA00022638"/>
    </source>
</evidence>
<keyword evidence="1" id="KW-0929">Antimicrobial</keyword>
<organism evidence="7 8">
    <name type="scientific">Pararcticibacter amylolyticus</name>
    <dbReference type="NCBI Taxonomy" id="2173175"/>
    <lineage>
        <taxon>Bacteria</taxon>
        <taxon>Pseudomonadati</taxon>
        <taxon>Bacteroidota</taxon>
        <taxon>Sphingobacteriia</taxon>
        <taxon>Sphingobacteriales</taxon>
        <taxon>Sphingobacteriaceae</taxon>
        <taxon>Pararcticibacter</taxon>
    </lineage>
</organism>
<keyword evidence="2" id="KW-0081">Bacteriolytic enzyme</keyword>
<dbReference type="Proteomes" id="UP000245647">
    <property type="component" value="Unassembled WGS sequence"/>
</dbReference>
<evidence type="ECO:0000259" key="6">
    <source>
        <dbReference type="PROSITE" id="PS51782"/>
    </source>
</evidence>
<dbReference type="InterPro" id="IPR036779">
    <property type="entry name" value="LysM_dom_sf"/>
</dbReference>
<evidence type="ECO:0000256" key="5">
    <source>
        <dbReference type="SAM" id="SignalP"/>
    </source>
</evidence>
<dbReference type="SMART" id="SM00047">
    <property type="entry name" value="LYZ2"/>
    <property type="match status" value="1"/>
</dbReference>
<dbReference type="EMBL" id="QEAS01000030">
    <property type="protein sequence ID" value="PWG78211.1"/>
    <property type="molecule type" value="Genomic_DNA"/>
</dbReference>
<dbReference type="SMART" id="SM00257">
    <property type="entry name" value="LysM"/>
    <property type="match status" value="1"/>
</dbReference>
<dbReference type="Gene3D" id="3.10.350.10">
    <property type="entry name" value="LysM domain"/>
    <property type="match status" value="1"/>
</dbReference>
<dbReference type="InterPro" id="IPR051056">
    <property type="entry name" value="Glycosyl_Hydrolase_73"/>
</dbReference>
<dbReference type="OrthoDB" id="977752at2"/>
<dbReference type="GO" id="GO:0042742">
    <property type="term" value="P:defense response to bacterium"/>
    <property type="evidence" value="ECO:0007669"/>
    <property type="project" value="UniProtKB-KW"/>
</dbReference>
<feature type="domain" description="LysM" evidence="6">
    <location>
        <begin position="229"/>
        <end position="272"/>
    </location>
</feature>
<feature type="signal peptide" evidence="5">
    <location>
        <begin position="1"/>
        <end position="23"/>
    </location>
</feature>
<evidence type="ECO:0000256" key="4">
    <source>
        <dbReference type="ARBA" id="ARBA00032108"/>
    </source>
</evidence>
<dbReference type="Gene3D" id="1.10.530.10">
    <property type="match status" value="1"/>
</dbReference>
<keyword evidence="8" id="KW-1185">Reference proteome</keyword>